<gene>
    <name evidence="8" type="primary">ctaB</name>
    <name evidence="9" type="ORF">EI981_15505</name>
</gene>
<keyword evidence="2 8" id="KW-0808">Transferase</keyword>
<evidence type="ECO:0000256" key="2">
    <source>
        <dbReference type="ARBA" id="ARBA00022679"/>
    </source>
</evidence>
<dbReference type="EMBL" id="CP034346">
    <property type="protein sequence ID" value="AZS15709.1"/>
    <property type="molecule type" value="Genomic_DNA"/>
</dbReference>
<evidence type="ECO:0000256" key="8">
    <source>
        <dbReference type="HAMAP-Rule" id="MF_00154"/>
    </source>
</evidence>
<comment type="function">
    <text evidence="8">Converts heme B (protoheme IX) to heme O by substitution of the vinyl group on carbon 2 of heme B porphyrin ring with a hydroxyethyl farnesyl side group.</text>
</comment>
<keyword evidence="10" id="KW-1185">Reference proteome</keyword>
<evidence type="ECO:0000256" key="5">
    <source>
        <dbReference type="ARBA" id="ARBA00023133"/>
    </source>
</evidence>
<keyword evidence="3 8" id="KW-0812">Transmembrane</keyword>
<dbReference type="GO" id="GO:0008495">
    <property type="term" value="F:protoheme IX farnesyltransferase activity"/>
    <property type="evidence" value="ECO:0007669"/>
    <property type="project" value="UniProtKB-UniRule"/>
</dbReference>
<comment type="subunit">
    <text evidence="8">Interacts with CtaA.</text>
</comment>
<comment type="subcellular location">
    <subcellularLocation>
        <location evidence="8">Cell membrane</location>
        <topology evidence="8">Multi-pass membrane protein</topology>
    </subcellularLocation>
    <subcellularLocation>
        <location evidence="1">Membrane</location>
        <topology evidence="1">Multi-pass membrane protein</topology>
    </subcellularLocation>
</comment>
<feature type="transmembrane region" description="Helical" evidence="8">
    <location>
        <begin position="227"/>
        <end position="244"/>
    </location>
</feature>
<sequence>MRWNKVQNNSGASGQSLIDIHPWRDWISVIKPGILVSNLFCAFAGYCLASRWKFGDLTLIFMLFGTTLVVATASMLNNFLDRARDLKMERTRVRPLPSGRLKPRNVLIVGIVAGFVGLTALYILVNPLSAVLGFIGLFVYVVIYTAWLKPTSTWSTSIGGISGSMPPMIGYCSFSNKLELGAWLLFLFLFLWQPPHFWSLGILKKEDYQAAGYPLLPVIKGIYRTKIQMLPYVVSLFFVNYLLFDHHYVGVGYLIVSGALLMIWLISCLHGLITKNEARWASNNFRLSLYFLTFSLLMMMIEIALL</sequence>
<keyword evidence="6 8" id="KW-0472">Membrane</keyword>
<dbReference type="Proteomes" id="UP000270678">
    <property type="component" value="Chromosome"/>
</dbReference>
<dbReference type="UniPathway" id="UPA00834">
    <property type="reaction ID" value="UER00712"/>
</dbReference>
<dbReference type="InterPro" id="IPR000537">
    <property type="entry name" value="UbiA_prenyltransferase"/>
</dbReference>
<accession>A0A3Q9IC11</accession>
<comment type="pathway">
    <text evidence="8">Porphyrin-containing compound metabolism; heme O biosynthesis; heme O from protoheme: step 1/1.</text>
</comment>
<evidence type="ECO:0000256" key="6">
    <source>
        <dbReference type="ARBA" id="ARBA00023136"/>
    </source>
</evidence>
<dbReference type="InterPro" id="IPR006369">
    <property type="entry name" value="Protohaem_IX_farnesylTrfase"/>
</dbReference>
<comment type="similarity">
    <text evidence="8">Belongs to the UbiA prenyltransferase family. Protoheme IX farnesyltransferase subfamily.</text>
</comment>
<dbReference type="HAMAP" id="MF_00154">
    <property type="entry name" value="CyoE_CtaB"/>
    <property type="match status" value="1"/>
</dbReference>
<evidence type="ECO:0000256" key="1">
    <source>
        <dbReference type="ARBA" id="ARBA00004141"/>
    </source>
</evidence>
<dbReference type="PANTHER" id="PTHR43448:SF2">
    <property type="entry name" value="PROTOHEME IX FARNESYLTRANSFERASE, MITOCHONDRIAL"/>
    <property type="match status" value="1"/>
</dbReference>
<evidence type="ECO:0000256" key="7">
    <source>
        <dbReference type="ARBA" id="ARBA00047690"/>
    </source>
</evidence>
<dbReference type="EC" id="2.5.1.141" evidence="8"/>
<feature type="transmembrane region" description="Helical" evidence="8">
    <location>
        <begin position="131"/>
        <end position="148"/>
    </location>
</feature>
<feature type="transmembrane region" description="Helical" evidence="8">
    <location>
        <begin position="169"/>
        <end position="192"/>
    </location>
</feature>
<reference evidence="10" key="1">
    <citation type="submission" date="2018-12" db="EMBL/GenBank/DDBJ databases">
        <title>Complete genome sequence of Paenibacillus sp. MBLB1234.</title>
        <authorList>
            <person name="Nam Y.-D."/>
            <person name="Kang J."/>
            <person name="Chung W.-H."/>
            <person name="Park Y.S."/>
        </authorList>
    </citation>
    <scope>NUCLEOTIDE SEQUENCE [LARGE SCALE GENOMIC DNA]</scope>
    <source>
        <strain evidence="10">MBLB1234</strain>
    </source>
</reference>
<keyword evidence="5 8" id="KW-0350">Heme biosynthesis</keyword>
<dbReference type="PANTHER" id="PTHR43448">
    <property type="entry name" value="PROTOHEME IX FARNESYLTRANSFERASE, MITOCHONDRIAL"/>
    <property type="match status" value="1"/>
</dbReference>
<feature type="transmembrane region" description="Helical" evidence="8">
    <location>
        <begin position="58"/>
        <end position="80"/>
    </location>
</feature>
<proteinExistence type="inferred from homology"/>
<dbReference type="NCBIfam" id="TIGR01473">
    <property type="entry name" value="cyoE_ctaB"/>
    <property type="match status" value="1"/>
</dbReference>
<evidence type="ECO:0000256" key="3">
    <source>
        <dbReference type="ARBA" id="ARBA00022692"/>
    </source>
</evidence>
<dbReference type="KEGG" id="plut:EI981_15505"/>
<dbReference type="GO" id="GO:0005886">
    <property type="term" value="C:plasma membrane"/>
    <property type="evidence" value="ECO:0007669"/>
    <property type="project" value="UniProtKB-SubCell"/>
</dbReference>
<comment type="miscellaneous">
    <text evidence="8">Carbon 2 of the heme B porphyrin ring is defined according to the Fischer nomenclature.</text>
</comment>
<evidence type="ECO:0000313" key="10">
    <source>
        <dbReference type="Proteomes" id="UP000270678"/>
    </source>
</evidence>
<feature type="transmembrane region" description="Helical" evidence="8">
    <location>
        <begin position="106"/>
        <end position="125"/>
    </location>
</feature>
<evidence type="ECO:0000313" key="9">
    <source>
        <dbReference type="EMBL" id="AZS15709.1"/>
    </source>
</evidence>
<dbReference type="CDD" id="cd13957">
    <property type="entry name" value="PT_UbiA_Cox10"/>
    <property type="match status" value="1"/>
</dbReference>
<dbReference type="Pfam" id="PF01040">
    <property type="entry name" value="UbiA"/>
    <property type="match status" value="1"/>
</dbReference>
<feature type="transmembrane region" description="Helical" evidence="8">
    <location>
        <begin position="285"/>
        <end position="305"/>
    </location>
</feature>
<dbReference type="InterPro" id="IPR044878">
    <property type="entry name" value="UbiA_sf"/>
</dbReference>
<dbReference type="AlphaFoldDB" id="A0A3Q9IC11"/>
<dbReference type="NCBIfam" id="NF003348">
    <property type="entry name" value="PRK04375.1-1"/>
    <property type="match status" value="1"/>
</dbReference>
<protein>
    <recommendedName>
        <fullName evidence="8">Protoheme IX farnesyltransferase</fullName>
        <ecNumber evidence="8">2.5.1.141</ecNumber>
    </recommendedName>
    <alternativeName>
        <fullName evidence="8">Heme B farnesyltransferase</fullName>
    </alternativeName>
    <alternativeName>
        <fullName evidence="8">Heme O synthase</fullName>
    </alternativeName>
</protein>
<evidence type="ECO:0000256" key="4">
    <source>
        <dbReference type="ARBA" id="ARBA00022989"/>
    </source>
</evidence>
<comment type="catalytic activity">
    <reaction evidence="7 8">
        <text>heme b + (2E,6E)-farnesyl diphosphate + H2O = Fe(II)-heme o + diphosphate</text>
        <dbReference type="Rhea" id="RHEA:28070"/>
        <dbReference type="ChEBI" id="CHEBI:15377"/>
        <dbReference type="ChEBI" id="CHEBI:33019"/>
        <dbReference type="ChEBI" id="CHEBI:60344"/>
        <dbReference type="ChEBI" id="CHEBI:60530"/>
        <dbReference type="ChEBI" id="CHEBI:175763"/>
        <dbReference type="EC" id="2.5.1.141"/>
    </reaction>
</comment>
<feature type="transmembrane region" description="Helical" evidence="8">
    <location>
        <begin position="251"/>
        <end position="273"/>
    </location>
</feature>
<keyword evidence="8" id="KW-1003">Cell membrane</keyword>
<keyword evidence="4 8" id="KW-1133">Transmembrane helix</keyword>
<dbReference type="GO" id="GO:0048034">
    <property type="term" value="P:heme O biosynthetic process"/>
    <property type="evidence" value="ECO:0007669"/>
    <property type="project" value="UniProtKB-UniRule"/>
</dbReference>
<name>A0A3Q9IC11_9BACL</name>
<dbReference type="OrthoDB" id="9814417at2"/>
<dbReference type="Gene3D" id="1.10.357.140">
    <property type="entry name" value="UbiA prenyltransferase"/>
    <property type="match status" value="1"/>
</dbReference>
<feature type="transmembrane region" description="Helical" evidence="8">
    <location>
        <begin position="33"/>
        <end position="52"/>
    </location>
</feature>
<organism evidence="9 10">
    <name type="scientific">Paenibacillus lutimineralis</name>
    <dbReference type="NCBI Taxonomy" id="2707005"/>
    <lineage>
        <taxon>Bacteria</taxon>
        <taxon>Bacillati</taxon>
        <taxon>Bacillota</taxon>
        <taxon>Bacilli</taxon>
        <taxon>Bacillales</taxon>
        <taxon>Paenibacillaceae</taxon>
        <taxon>Paenibacillus</taxon>
    </lineage>
</organism>